<dbReference type="InterPro" id="IPR050361">
    <property type="entry name" value="MPP/UQCRC_Complex"/>
</dbReference>
<dbReference type="PANTHER" id="PTHR11851">
    <property type="entry name" value="METALLOPROTEASE"/>
    <property type="match status" value="1"/>
</dbReference>
<proteinExistence type="predicted"/>
<dbReference type="Proteomes" id="UP001649381">
    <property type="component" value="Unassembled WGS sequence"/>
</dbReference>
<comment type="caution">
    <text evidence="3">The sequence shown here is derived from an EMBL/GenBank/DDBJ whole genome shotgun (WGS) entry which is preliminary data.</text>
</comment>
<dbReference type="InterPro" id="IPR011765">
    <property type="entry name" value="Pept_M16_N"/>
</dbReference>
<name>A0ABS9GWK3_9BACL</name>
<dbReference type="SUPFAM" id="SSF63411">
    <property type="entry name" value="LuxS/MPP-like metallohydrolase"/>
    <property type="match status" value="2"/>
</dbReference>
<sequence length="427" mass="49046">MTKTKAPRVIPFDGYTLHLIETEKYKTTTFSIQIKRKIEEKDVTKRALLSQVLKAGTKSYPSSLHIHRLLEEMYGAGFVTSVGKKGEYQIITIRMDVSNEKFLLDQTPLLEQSLSFLAEVLLHPLNDGNKFEESNVNKEKRVLKQKIQSIYDDKMRFANKRLIEEMFKGNRYALHAFGNEEEVDSITSEELFAYYQDVIEHDEIDIYVVGDIDGDRVMETFESKFPLSTRNHDHNPSVPPLNRKEKEKVIYDEQDVKQGKLHMGYRTSITFSDPEYFAVQVFNGIFGGFSHSKLFINVREKASLAYYAVSRIESHVGAIFVMSGIEFKNYDQAVSIIREQMDKMKNGDISVGELEQTKEMLRNQILESVDNPNSWVDLLYNSKMSGVERSIDDWLEGIQAVTMEDVIDAAATISLDTIYFLKGEGQE</sequence>
<evidence type="ECO:0000313" key="4">
    <source>
        <dbReference type="Proteomes" id="UP001649381"/>
    </source>
</evidence>
<dbReference type="NCBIfam" id="NF047422">
    <property type="entry name" value="YfmF_fam"/>
    <property type="match status" value="1"/>
</dbReference>
<dbReference type="PANTHER" id="PTHR11851:SF186">
    <property type="entry name" value="INACTIVE METALLOPROTEASE YMFF-RELATED"/>
    <property type="match status" value="1"/>
</dbReference>
<evidence type="ECO:0000259" key="1">
    <source>
        <dbReference type="Pfam" id="PF00675"/>
    </source>
</evidence>
<evidence type="ECO:0000259" key="2">
    <source>
        <dbReference type="Pfam" id="PF05193"/>
    </source>
</evidence>
<accession>A0ABS9GWK3</accession>
<organism evidence="3 4">
    <name type="scientific">Pseudalkalibacillus berkeleyi</name>
    <dbReference type="NCBI Taxonomy" id="1069813"/>
    <lineage>
        <taxon>Bacteria</taxon>
        <taxon>Bacillati</taxon>
        <taxon>Bacillota</taxon>
        <taxon>Bacilli</taxon>
        <taxon>Bacillales</taxon>
        <taxon>Fictibacillaceae</taxon>
        <taxon>Pseudalkalibacillus</taxon>
    </lineage>
</organism>
<evidence type="ECO:0000313" key="3">
    <source>
        <dbReference type="EMBL" id="MCF6137172.1"/>
    </source>
</evidence>
<gene>
    <name evidence="3" type="ORF">L2716_05460</name>
</gene>
<keyword evidence="4" id="KW-1185">Reference proteome</keyword>
<dbReference type="EMBL" id="JAKIJS010000001">
    <property type="protein sequence ID" value="MCF6137172.1"/>
    <property type="molecule type" value="Genomic_DNA"/>
</dbReference>
<feature type="domain" description="Peptidase M16 N-terminal" evidence="1">
    <location>
        <begin position="52"/>
        <end position="177"/>
    </location>
</feature>
<feature type="domain" description="Peptidase M16 C-terminal" evidence="2">
    <location>
        <begin position="185"/>
        <end position="361"/>
    </location>
</feature>
<dbReference type="Pfam" id="PF05193">
    <property type="entry name" value="Peptidase_M16_C"/>
    <property type="match status" value="1"/>
</dbReference>
<protein>
    <submittedName>
        <fullName evidence="3">Insulinase family protein</fullName>
    </submittedName>
</protein>
<dbReference type="InterPro" id="IPR011249">
    <property type="entry name" value="Metalloenz_LuxS/M16"/>
</dbReference>
<reference evidence="3 4" key="1">
    <citation type="submission" date="2022-01" db="EMBL/GenBank/DDBJ databases">
        <title>Alkalihalobacillus sp. EGI L200015, a novel bacterium isolated from a salt lake sediment.</title>
        <authorList>
            <person name="Gao L."/>
            <person name="Fang B.-Z."/>
            <person name="Li W.-J."/>
        </authorList>
    </citation>
    <scope>NUCLEOTIDE SEQUENCE [LARGE SCALE GENOMIC DNA]</scope>
    <source>
        <strain evidence="3 4">KCTC 12718</strain>
    </source>
</reference>
<dbReference type="RefSeq" id="WP_236332537.1">
    <property type="nucleotide sequence ID" value="NZ_JAKIJS010000001.1"/>
</dbReference>
<dbReference type="Gene3D" id="3.30.830.10">
    <property type="entry name" value="Metalloenzyme, LuxS/M16 peptidase-like"/>
    <property type="match status" value="2"/>
</dbReference>
<dbReference type="Pfam" id="PF00675">
    <property type="entry name" value="Peptidase_M16"/>
    <property type="match status" value="1"/>
</dbReference>
<dbReference type="InterPro" id="IPR007863">
    <property type="entry name" value="Peptidase_M16_C"/>
</dbReference>